<dbReference type="PANTHER" id="PTHR43654">
    <property type="entry name" value="GLUTAMATE 5-KINASE"/>
    <property type="match status" value="1"/>
</dbReference>
<dbReference type="InterPro" id="IPR001048">
    <property type="entry name" value="Asp/Glu/Uridylate_kinase"/>
</dbReference>
<gene>
    <name evidence="6" type="ORF">TH68_01785</name>
</gene>
<dbReference type="Gene3D" id="3.40.1160.10">
    <property type="entry name" value="Acetylglutamate kinase-like"/>
    <property type="match status" value="1"/>
</dbReference>
<dbReference type="AlphaFoldDB" id="A0A6N3XDA4"/>
<evidence type="ECO:0000256" key="3">
    <source>
        <dbReference type="ARBA" id="ARBA00022777"/>
    </source>
</evidence>
<proteinExistence type="predicted"/>
<comment type="caution">
    <text evidence="6">The sequence shown here is derived from an EMBL/GenBank/DDBJ whole genome shotgun (WGS) entry which is preliminary data.</text>
</comment>
<dbReference type="GO" id="GO:0005524">
    <property type="term" value="F:ATP binding"/>
    <property type="evidence" value="ECO:0007669"/>
    <property type="project" value="UniProtKB-KW"/>
</dbReference>
<protein>
    <recommendedName>
        <fullName evidence="5">Aspartate/glutamate/uridylate kinase domain-containing protein</fullName>
    </recommendedName>
</protein>
<evidence type="ECO:0000256" key="2">
    <source>
        <dbReference type="ARBA" id="ARBA00022741"/>
    </source>
</evidence>
<keyword evidence="3" id="KW-0418">Kinase</keyword>
<evidence type="ECO:0000313" key="6">
    <source>
        <dbReference type="EMBL" id="KKZ15166.1"/>
    </source>
</evidence>
<feature type="non-terminal residue" evidence="6">
    <location>
        <position position="90"/>
    </location>
</feature>
<dbReference type="PANTHER" id="PTHR43654:SF1">
    <property type="entry name" value="ISOPENTENYL PHOSPHATE KINASE"/>
    <property type="match status" value="1"/>
</dbReference>
<accession>A0A6N3XDA4</accession>
<keyword evidence="4" id="KW-0067">ATP-binding</keyword>
<dbReference type="Proteomes" id="UP000035054">
    <property type="component" value="Unassembled WGS sequence"/>
</dbReference>
<keyword evidence="2" id="KW-0547">Nucleotide-binding</keyword>
<dbReference type="GO" id="GO:0005829">
    <property type="term" value="C:cytosol"/>
    <property type="evidence" value="ECO:0007669"/>
    <property type="project" value="TreeGrafter"/>
</dbReference>
<evidence type="ECO:0000256" key="4">
    <source>
        <dbReference type="ARBA" id="ARBA00022840"/>
    </source>
</evidence>
<dbReference type="InterPro" id="IPR036393">
    <property type="entry name" value="AceGlu_kinase-like_sf"/>
</dbReference>
<dbReference type="PRINTS" id="PR00474">
    <property type="entry name" value="GLU5KINASE"/>
</dbReference>
<dbReference type="GO" id="GO:0004349">
    <property type="term" value="F:glutamate 5-kinase activity"/>
    <property type="evidence" value="ECO:0007669"/>
    <property type="project" value="TreeGrafter"/>
</dbReference>
<organism evidence="6 7">
    <name type="scientific">Candidatus Synechococcus spongiarum 142</name>
    <dbReference type="NCBI Taxonomy" id="1608213"/>
    <lineage>
        <taxon>Bacteria</taxon>
        <taxon>Bacillati</taxon>
        <taxon>Cyanobacteriota</taxon>
        <taxon>Cyanophyceae</taxon>
        <taxon>Synechococcales</taxon>
        <taxon>Synechococcaceae</taxon>
        <taxon>Synechococcus</taxon>
    </lineage>
</organism>
<evidence type="ECO:0000313" key="7">
    <source>
        <dbReference type="Proteomes" id="UP000035054"/>
    </source>
</evidence>
<dbReference type="SUPFAM" id="SSF53633">
    <property type="entry name" value="Carbamate kinase-like"/>
    <property type="match status" value="1"/>
</dbReference>
<keyword evidence="1" id="KW-0808">Transferase</keyword>
<name>A0A6N3XDA4_9SYNE</name>
<dbReference type="Pfam" id="PF00696">
    <property type="entry name" value="AA_kinase"/>
    <property type="match status" value="1"/>
</dbReference>
<sequence>MVDSGTVLSPLVVKVGTSILRGDAQRDTETVIAELARVLSHCCRQGCSVVLVSSGAVGLGSRRLGDTQRPRELLQQQVAAAVGQGLLMAS</sequence>
<evidence type="ECO:0000256" key="1">
    <source>
        <dbReference type="ARBA" id="ARBA00022679"/>
    </source>
</evidence>
<dbReference type="EMBL" id="JXUO01000055">
    <property type="protein sequence ID" value="KKZ15166.1"/>
    <property type="molecule type" value="Genomic_DNA"/>
</dbReference>
<reference evidence="6 7" key="1">
    <citation type="submission" date="2015-01" db="EMBL/GenBank/DDBJ databases">
        <title>Lifestyle Evolution in Cyanobacterial Symbionts of Sponges.</title>
        <authorList>
            <person name="Burgsdorf I."/>
            <person name="Slaby B.M."/>
            <person name="Handley K.M."/>
            <person name="Haber M."/>
            <person name="Blom J."/>
            <person name="Marshall C.W."/>
            <person name="Gilbert J.A."/>
            <person name="Hentschel U."/>
            <person name="Steindler L."/>
        </authorList>
    </citation>
    <scope>NUCLEOTIDE SEQUENCE [LARGE SCALE GENOMIC DNA]</scope>
    <source>
        <strain evidence="6">142</strain>
    </source>
</reference>
<evidence type="ECO:0000259" key="5">
    <source>
        <dbReference type="Pfam" id="PF00696"/>
    </source>
</evidence>
<dbReference type="InterPro" id="IPR001057">
    <property type="entry name" value="Glu/AcGlu_kinase"/>
</dbReference>
<feature type="domain" description="Aspartate/glutamate/uridylate kinase" evidence="5">
    <location>
        <begin position="11"/>
        <end position="88"/>
    </location>
</feature>